<dbReference type="SUPFAM" id="SSF51735">
    <property type="entry name" value="NAD(P)-binding Rossmann-fold domains"/>
    <property type="match status" value="1"/>
</dbReference>
<dbReference type="OrthoDB" id="294295at2759"/>
<dbReference type="CDD" id="cd05233">
    <property type="entry name" value="SDR_c"/>
    <property type="match status" value="1"/>
</dbReference>
<dbReference type="GO" id="GO:0016491">
    <property type="term" value="F:oxidoreductase activity"/>
    <property type="evidence" value="ECO:0007669"/>
    <property type="project" value="UniProtKB-KW"/>
</dbReference>
<accession>A0A420YB89</accession>
<proteinExistence type="inferred from homology"/>
<dbReference type="EMBL" id="QVQW01000023">
    <property type="protein sequence ID" value="RKU45134.1"/>
    <property type="molecule type" value="Genomic_DNA"/>
</dbReference>
<dbReference type="Proteomes" id="UP000275385">
    <property type="component" value="Unassembled WGS sequence"/>
</dbReference>
<dbReference type="AlphaFoldDB" id="A0A420YB89"/>
<organism evidence="4 5">
    <name type="scientific">Coniochaeta pulveracea</name>
    <dbReference type="NCBI Taxonomy" id="177199"/>
    <lineage>
        <taxon>Eukaryota</taxon>
        <taxon>Fungi</taxon>
        <taxon>Dikarya</taxon>
        <taxon>Ascomycota</taxon>
        <taxon>Pezizomycotina</taxon>
        <taxon>Sordariomycetes</taxon>
        <taxon>Sordariomycetidae</taxon>
        <taxon>Coniochaetales</taxon>
        <taxon>Coniochaetaceae</taxon>
        <taxon>Coniochaeta</taxon>
    </lineage>
</organism>
<dbReference type="InterPro" id="IPR057571">
    <property type="entry name" value="SDR_PhqE-like"/>
</dbReference>
<dbReference type="PANTHER" id="PTHR43477">
    <property type="entry name" value="DIHYDROANTICAPSIN 7-DEHYDROGENASE"/>
    <property type="match status" value="1"/>
</dbReference>
<dbReference type="InterPro" id="IPR002347">
    <property type="entry name" value="SDR_fam"/>
</dbReference>
<dbReference type="Gene3D" id="3.40.50.720">
    <property type="entry name" value="NAD(P)-binding Rossmann-like Domain"/>
    <property type="match status" value="1"/>
</dbReference>
<reference evidence="4 5" key="1">
    <citation type="submission" date="2018-08" db="EMBL/GenBank/DDBJ databases">
        <title>Draft genome of the lignicolous fungus Coniochaeta pulveracea.</title>
        <authorList>
            <person name="Borstlap C.J."/>
            <person name="De Witt R.N."/>
            <person name="Botha A."/>
            <person name="Volschenk H."/>
        </authorList>
    </citation>
    <scope>NUCLEOTIDE SEQUENCE [LARGE SCALE GENOMIC DNA]</scope>
    <source>
        <strain evidence="4 5">CAB683</strain>
    </source>
</reference>
<sequence length="250" mass="25858">MGFADKLAGKRIAVVGGSSGIGFGAAQILLEAGAHITIISSSATRVQDAVTRLSKSGGTVDGRVGDVTDEKAFTNLLVSLAPLDHIVFSGVDKIIRGPLAETDLGDAKALFGVKFWGSFVVGKALARHDIITPGGSLTLTSGAAALKPRKGAVLGSALNGGLITATQALADELSAKRIRVNTVVPGLVITELWDKLGQSKERQQEIFEKGAKELSVGFVATPEHVAEAYLYVVRADYANGTTVVIDGGSF</sequence>
<evidence type="ECO:0000313" key="5">
    <source>
        <dbReference type="Proteomes" id="UP000275385"/>
    </source>
</evidence>
<dbReference type="InterPro" id="IPR051122">
    <property type="entry name" value="SDR_DHRS6-like"/>
</dbReference>
<protein>
    <submittedName>
        <fullName evidence="4">Uncharacterized protein</fullName>
    </submittedName>
</protein>
<comment type="similarity">
    <text evidence="1">Belongs to the short-chain dehydrogenases/reductases (SDR) family.</text>
</comment>
<dbReference type="Pfam" id="PF23441">
    <property type="entry name" value="SDR"/>
    <property type="match status" value="1"/>
</dbReference>
<evidence type="ECO:0000256" key="3">
    <source>
        <dbReference type="ARBA" id="ARBA00023002"/>
    </source>
</evidence>
<dbReference type="PRINTS" id="PR00081">
    <property type="entry name" value="GDHRDH"/>
</dbReference>
<keyword evidence="2" id="KW-0521">NADP</keyword>
<evidence type="ECO:0000256" key="1">
    <source>
        <dbReference type="ARBA" id="ARBA00006484"/>
    </source>
</evidence>
<dbReference type="PANTHER" id="PTHR43477:SF1">
    <property type="entry name" value="DIHYDROANTICAPSIN 7-DEHYDROGENASE"/>
    <property type="match status" value="1"/>
</dbReference>
<keyword evidence="5" id="KW-1185">Reference proteome</keyword>
<evidence type="ECO:0000256" key="2">
    <source>
        <dbReference type="ARBA" id="ARBA00022857"/>
    </source>
</evidence>
<name>A0A420YB89_9PEZI</name>
<keyword evidence="3" id="KW-0560">Oxidoreductase</keyword>
<dbReference type="STRING" id="177199.A0A420YB89"/>
<comment type="caution">
    <text evidence="4">The sequence shown here is derived from an EMBL/GenBank/DDBJ whole genome shotgun (WGS) entry which is preliminary data.</text>
</comment>
<evidence type="ECO:0000313" key="4">
    <source>
        <dbReference type="EMBL" id="RKU45134.1"/>
    </source>
</evidence>
<gene>
    <name evidence="4" type="ORF">DL546_004407</name>
</gene>
<dbReference type="InterPro" id="IPR036291">
    <property type="entry name" value="NAD(P)-bd_dom_sf"/>
</dbReference>